<accession>A0ABR3W6V5</accession>
<evidence type="ECO:0000313" key="1">
    <source>
        <dbReference type="EMBL" id="KAL1854436.1"/>
    </source>
</evidence>
<protein>
    <submittedName>
        <fullName evidence="1">Uncharacterized protein</fullName>
    </submittedName>
</protein>
<name>A0ABR3W6V5_9PEZI</name>
<reference evidence="1 2" key="1">
    <citation type="journal article" date="2024" name="IMA Fungus">
        <title>IMA Genome - F19 : A genome assembly and annotation guide to empower mycologists, including annotated draft genome sequences of Ceratocystis pirilliformis, Diaporthe australafricana, Fusarium ophioides, Paecilomyces lecythidis, and Sporothrix stenoceras.</title>
        <authorList>
            <person name="Aylward J."/>
            <person name="Wilson A.M."/>
            <person name="Visagie C.M."/>
            <person name="Spraker J."/>
            <person name="Barnes I."/>
            <person name="Buitendag C."/>
            <person name="Ceriani C."/>
            <person name="Del Mar Angel L."/>
            <person name="du Plessis D."/>
            <person name="Fuchs T."/>
            <person name="Gasser K."/>
            <person name="Kramer D."/>
            <person name="Li W."/>
            <person name="Munsamy K."/>
            <person name="Piso A."/>
            <person name="Price J.L."/>
            <person name="Sonnekus B."/>
            <person name="Thomas C."/>
            <person name="van der Nest A."/>
            <person name="van Dijk A."/>
            <person name="van Heerden A."/>
            <person name="van Vuuren N."/>
            <person name="Yilmaz N."/>
            <person name="Duong T.A."/>
            <person name="van der Merwe N.A."/>
            <person name="Wingfield M.J."/>
            <person name="Wingfield B.D."/>
        </authorList>
    </citation>
    <scope>NUCLEOTIDE SEQUENCE [LARGE SCALE GENOMIC DNA]</scope>
    <source>
        <strain evidence="1 2">CMW 18300</strain>
    </source>
</reference>
<dbReference type="EMBL" id="JAWRVE010000139">
    <property type="protein sequence ID" value="KAL1854436.1"/>
    <property type="molecule type" value="Genomic_DNA"/>
</dbReference>
<dbReference type="Proteomes" id="UP001583177">
    <property type="component" value="Unassembled WGS sequence"/>
</dbReference>
<comment type="caution">
    <text evidence="1">The sequence shown here is derived from an EMBL/GenBank/DDBJ whole genome shotgun (WGS) entry which is preliminary data.</text>
</comment>
<organism evidence="1 2">
    <name type="scientific">Diaporthe australafricana</name>
    <dbReference type="NCBI Taxonomy" id="127596"/>
    <lineage>
        <taxon>Eukaryota</taxon>
        <taxon>Fungi</taxon>
        <taxon>Dikarya</taxon>
        <taxon>Ascomycota</taxon>
        <taxon>Pezizomycotina</taxon>
        <taxon>Sordariomycetes</taxon>
        <taxon>Sordariomycetidae</taxon>
        <taxon>Diaporthales</taxon>
        <taxon>Diaporthaceae</taxon>
        <taxon>Diaporthe</taxon>
    </lineage>
</organism>
<proteinExistence type="predicted"/>
<keyword evidence="2" id="KW-1185">Reference proteome</keyword>
<evidence type="ECO:0000313" key="2">
    <source>
        <dbReference type="Proteomes" id="UP001583177"/>
    </source>
</evidence>
<sequence>MEPLSISLSVLAVMGAAGFVVKTVKAIESAPHKLIDISNAAKALETTLENKLSQGLIFHIQRSEEKLLSLTRYIDDHGLTSPNKLRSPIYYVRYQEKLRKYKRQLSDVRDDLALALSAVTYGQAGRIEVDLQQLVLSRQVTRQGLAEQKSQLDFLAQKTEEMGLAQAQMANLLESIKSRCSERQPKRM</sequence>
<gene>
    <name evidence="1" type="ORF">Daus18300_011456</name>
</gene>